<protein>
    <submittedName>
        <fullName evidence="1">Uncharacterized protein</fullName>
    </submittedName>
</protein>
<sequence length="83" mass="8426">MLLVINLQHDKASGSKSIISALVVGCGTSGGGGHRAVGRWRSGVAVVGRWRSGVAVVLRWSSGGGKVEAAVVDDWNSGDGGRP</sequence>
<gene>
    <name evidence="1" type="ORF">L1987_54171</name>
</gene>
<dbReference type="EMBL" id="CM042035">
    <property type="protein sequence ID" value="KAI3754388.1"/>
    <property type="molecule type" value="Genomic_DNA"/>
</dbReference>
<reference evidence="1 2" key="2">
    <citation type="journal article" date="2022" name="Mol. Ecol. Resour.">
        <title>The genomes of chicory, endive, great burdock and yacon provide insights into Asteraceae paleo-polyploidization history and plant inulin production.</title>
        <authorList>
            <person name="Fan W."/>
            <person name="Wang S."/>
            <person name="Wang H."/>
            <person name="Wang A."/>
            <person name="Jiang F."/>
            <person name="Liu H."/>
            <person name="Zhao H."/>
            <person name="Xu D."/>
            <person name="Zhang Y."/>
        </authorList>
    </citation>
    <scope>NUCLEOTIDE SEQUENCE [LARGE SCALE GENOMIC DNA]</scope>
    <source>
        <strain evidence="2">cv. Yunnan</strain>
        <tissue evidence="1">Leaves</tissue>
    </source>
</reference>
<comment type="caution">
    <text evidence="1">The sequence shown here is derived from an EMBL/GenBank/DDBJ whole genome shotgun (WGS) entry which is preliminary data.</text>
</comment>
<organism evidence="1 2">
    <name type="scientific">Smallanthus sonchifolius</name>
    <dbReference type="NCBI Taxonomy" id="185202"/>
    <lineage>
        <taxon>Eukaryota</taxon>
        <taxon>Viridiplantae</taxon>
        <taxon>Streptophyta</taxon>
        <taxon>Embryophyta</taxon>
        <taxon>Tracheophyta</taxon>
        <taxon>Spermatophyta</taxon>
        <taxon>Magnoliopsida</taxon>
        <taxon>eudicotyledons</taxon>
        <taxon>Gunneridae</taxon>
        <taxon>Pentapetalae</taxon>
        <taxon>asterids</taxon>
        <taxon>campanulids</taxon>
        <taxon>Asterales</taxon>
        <taxon>Asteraceae</taxon>
        <taxon>Asteroideae</taxon>
        <taxon>Heliantheae alliance</taxon>
        <taxon>Millerieae</taxon>
        <taxon>Smallanthus</taxon>
    </lineage>
</organism>
<accession>A0ACB9E5Y4</accession>
<dbReference type="Proteomes" id="UP001056120">
    <property type="component" value="Linkage Group LG18"/>
</dbReference>
<proteinExistence type="predicted"/>
<reference evidence="2" key="1">
    <citation type="journal article" date="2022" name="Mol. Ecol. Resour.">
        <title>The genomes of chicory, endive, great burdock and yacon provide insights into Asteraceae palaeo-polyploidization history and plant inulin production.</title>
        <authorList>
            <person name="Fan W."/>
            <person name="Wang S."/>
            <person name="Wang H."/>
            <person name="Wang A."/>
            <person name="Jiang F."/>
            <person name="Liu H."/>
            <person name="Zhao H."/>
            <person name="Xu D."/>
            <person name="Zhang Y."/>
        </authorList>
    </citation>
    <scope>NUCLEOTIDE SEQUENCE [LARGE SCALE GENOMIC DNA]</scope>
    <source>
        <strain evidence="2">cv. Yunnan</strain>
    </source>
</reference>
<evidence type="ECO:0000313" key="2">
    <source>
        <dbReference type="Proteomes" id="UP001056120"/>
    </source>
</evidence>
<name>A0ACB9E5Y4_9ASTR</name>
<keyword evidence="2" id="KW-1185">Reference proteome</keyword>
<evidence type="ECO:0000313" key="1">
    <source>
        <dbReference type="EMBL" id="KAI3754388.1"/>
    </source>
</evidence>